<evidence type="ECO:0000256" key="2">
    <source>
        <dbReference type="ARBA" id="ARBA00022692"/>
    </source>
</evidence>
<feature type="transmembrane region" description="Helical" evidence="5">
    <location>
        <begin position="12"/>
        <end position="28"/>
    </location>
</feature>
<evidence type="ECO:0000313" key="6">
    <source>
        <dbReference type="EMBL" id="QGW83732.1"/>
    </source>
</evidence>
<keyword evidence="2 5" id="KW-0812">Transmembrane</keyword>
<dbReference type="GO" id="GO:0032259">
    <property type="term" value="P:methylation"/>
    <property type="evidence" value="ECO:0007669"/>
    <property type="project" value="UniProtKB-KW"/>
</dbReference>
<dbReference type="PANTHER" id="PTHR43847">
    <property type="entry name" value="BLL3993 PROTEIN"/>
    <property type="match status" value="1"/>
</dbReference>
<protein>
    <submittedName>
        <fullName evidence="6">Isoprenylcysteine carboxylmethyltransferase family protein</fullName>
    </submittedName>
</protein>
<dbReference type="OrthoDB" id="5293276at2"/>
<dbReference type="RefSeq" id="WP_157615124.1">
    <property type="nucleotide sequence ID" value="NZ_CP046622.1"/>
</dbReference>
<evidence type="ECO:0000256" key="3">
    <source>
        <dbReference type="ARBA" id="ARBA00022989"/>
    </source>
</evidence>
<proteinExistence type="predicted"/>
<dbReference type="GO" id="GO:0012505">
    <property type="term" value="C:endomembrane system"/>
    <property type="evidence" value="ECO:0007669"/>
    <property type="project" value="UniProtKB-SubCell"/>
</dbReference>
<keyword evidence="3 5" id="KW-1133">Transmembrane helix</keyword>
<dbReference type="InterPro" id="IPR052527">
    <property type="entry name" value="Metal_cation-efflux_comp"/>
</dbReference>
<reference evidence="6 7" key="1">
    <citation type="submission" date="2019-12" db="EMBL/GenBank/DDBJ databases">
        <title>Hybrid Genome Assemblies of two High G+C Isolates from Undergraduate Microbiology Courses.</title>
        <authorList>
            <person name="Ne Ville C.J."/>
            <person name="Enright D."/>
            <person name="Hernandez I."/>
            <person name="Dodsworth J."/>
            <person name="Orwin P.M."/>
        </authorList>
    </citation>
    <scope>NUCLEOTIDE SEQUENCE [LARGE SCALE GENOMIC DNA]</scope>
    <source>
        <strain evidence="6 7">CSUSB</strain>
    </source>
</reference>
<dbReference type="GO" id="GO:0008168">
    <property type="term" value="F:methyltransferase activity"/>
    <property type="evidence" value="ECO:0007669"/>
    <property type="project" value="UniProtKB-KW"/>
</dbReference>
<evidence type="ECO:0000256" key="4">
    <source>
        <dbReference type="ARBA" id="ARBA00023136"/>
    </source>
</evidence>
<feature type="transmembrane region" description="Helical" evidence="5">
    <location>
        <begin position="172"/>
        <end position="192"/>
    </location>
</feature>
<keyword evidence="4 5" id="KW-0472">Membrane</keyword>
<dbReference type="AlphaFoldDB" id="A0A6I6HLT8"/>
<organism evidence="6 7">
    <name type="scientific">Variovorax paradoxus</name>
    <dbReference type="NCBI Taxonomy" id="34073"/>
    <lineage>
        <taxon>Bacteria</taxon>
        <taxon>Pseudomonadati</taxon>
        <taxon>Pseudomonadota</taxon>
        <taxon>Betaproteobacteria</taxon>
        <taxon>Burkholderiales</taxon>
        <taxon>Comamonadaceae</taxon>
        <taxon>Variovorax</taxon>
    </lineage>
</organism>
<dbReference type="Proteomes" id="UP000425817">
    <property type="component" value="Chromosome"/>
</dbReference>
<dbReference type="Pfam" id="PF04191">
    <property type="entry name" value="PEMT"/>
    <property type="match status" value="1"/>
</dbReference>
<evidence type="ECO:0000256" key="5">
    <source>
        <dbReference type="SAM" id="Phobius"/>
    </source>
</evidence>
<keyword evidence="6" id="KW-0489">Methyltransferase</keyword>
<evidence type="ECO:0000313" key="7">
    <source>
        <dbReference type="Proteomes" id="UP000425817"/>
    </source>
</evidence>
<evidence type="ECO:0000256" key="1">
    <source>
        <dbReference type="ARBA" id="ARBA00004127"/>
    </source>
</evidence>
<dbReference type="EMBL" id="CP046622">
    <property type="protein sequence ID" value="QGW83732.1"/>
    <property type="molecule type" value="Genomic_DNA"/>
</dbReference>
<feature type="transmembrane region" description="Helical" evidence="5">
    <location>
        <begin position="84"/>
        <end position="116"/>
    </location>
</feature>
<feature type="transmembrane region" description="Helical" evidence="5">
    <location>
        <begin position="40"/>
        <end position="64"/>
    </location>
</feature>
<name>A0A6I6HLT8_VARPD</name>
<accession>A0A6I6HLT8</accession>
<dbReference type="InterPro" id="IPR007318">
    <property type="entry name" value="Phopholipid_MeTrfase"/>
</dbReference>
<sequence>MVSTFIAQNRIAISRLFWLGALIALLLTEKMYAGRLIGNLLPMAGLVLIGIAVVGRLWCSLYIGGRKNSELVTEGPYSMTRNPLYFFSLLGFVGIGFCTRSISFSVCVLAFFVLVYPSVIASEEAFLRARFGAVFEAYCERTPRFFPSVARYRASEVCEVRIQQFRRTAGDVIWFVWLAGIVALVEALRPMLVQPLLTVP</sequence>
<gene>
    <name evidence="6" type="ORF">GOQ09_20040</name>
</gene>
<comment type="subcellular location">
    <subcellularLocation>
        <location evidence="1">Endomembrane system</location>
        <topology evidence="1">Multi-pass membrane protein</topology>
    </subcellularLocation>
</comment>
<keyword evidence="6" id="KW-0808">Transferase</keyword>
<dbReference type="PANTHER" id="PTHR43847:SF1">
    <property type="entry name" value="BLL3993 PROTEIN"/>
    <property type="match status" value="1"/>
</dbReference>
<dbReference type="Gene3D" id="1.20.120.1630">
    <property type="match status" value="1"/>
</dbReference>